<accession>A0A7C1T4Q6</accession>
<sequence length="157" mass="18355">MMKDQAIIREMGKVLWSIFPTDGARIEFKAQLYDRSNQCGPEWFDGNGKRLGPQSFDDYPDEANDELRSLALELQRTPPFDRQPFTHMLYELTSDGKVNLEFACIPEWDSWPGLFMKGVSELTEAEARDPAISNTWGIDYEHWEKCRARRQLEPYEK</sequence>
<dbReference type="AlphaFoldDB" id="A0A7C1T4Q6"/>
<dbReference type="SUPFAM" id="SSF160424">
    <property type="entry name" value="BH3703-like"/>
    <property type="match status" value="1"/>
</dbReference>
<reference evidence="1" key="1">
    <citation type="journal article" date="2020" name="mSystems">
        <title>Genome- and Community-Level Interaction Insights into Carbon Utilization and Element Cycling Functions of Hydrothermarchaeota in Hydrothermal Sediment.</title>
        <authorList>
            <person name="Zhou Z."/>
            <person name="Liu Y."/>
            <person name="Xu W."/>
            <person name="Pan J."/>
            <person name="Luo Z.H."/>
            <person name="Li M."/>
        </authorList>
    </citation>
    <scope>NUCLEOTIDE SEQUENCE [LARGE SCALE GENOMIC DNA]</scope>
    <source>
        <strain evidence="1">SpSt-243</strain>
    </source>
</reference>
<proteinExistence type="predicted"/>
<comment type="caution">
    <text evidence="1">The sequence shown here is derived from an EMBL/GenBank/DDBJ whole genome shotgun (WGS) entry which is preliminary data.</text>
</comment>
<protein>
    <submittedName>
        <fullName evidence="1">Uncharacterized protein</fullName>
    </submittedName>
</protein>
<organism evidence="1">
    <name type="scientific">Agrobacterium albertimagni</name>
    <dbReference type="NCBI Taxonomy" id="147266"/>
    <lineage>
        <taxon>Bacteria</taxon>
        <taxon>Pseudomonadati</taxon>
        <taxon>Pseudomonadota</taxon>
        <taxon>Alphaproteobacteria</taxon>
        <taxon>Hyphomicrobiales</taxon>
        <taxon>Rhizobiaceae</taxon>
        <taxon>Rhizobium/Agrobacterium group</taxon>
        <taxon>Agrobacterium</taxon>
    </lineage>
</organism>
<evidence type="ECO:0000313" key="1">
    <source>
        <dbReference type="EMBL" id="HEB44206.1"/>
    </source>
</evidence>
<dbReference type="InterPro" id="IPR036170">
    <property type="entry name" value="YezG-like_sf"/>
</dbReference>
<name>A0A7C1T4Q6_9HYPH</name>
<dbReference type="EMBL" id="DSKI01000571">
    <property type="protein sequence ID" value="HEB44206.1"/>
    <property type="molecule type" value="Genomic_DNA"/>
</dbReference>
<gene>
    <name evidence="1" type="ORF">ENP70_11050</name>
</gene>